<dbReference type="SUPFAM" id="SSF56281">
    <property type="entry name" value="Metallo-hydrolase/oxidoreductase"/>
    <property type="match status" value="1"/>
</dbReference>
<dbReference type="InterPro" id="IPR036866">
    <property type="entry name" value="RibonucZ/Hydroxyglut_hydro"/>
</dbReference>
<reference evidence="7" key="1">
    <citation type="journal article" date="2019" name="Int. J. Syst. Evol. Microbiol.">
        <title>The Global Catalogue of Microorganisms (GCM) 10K type strain sequencing project: providing services to taxonomists for standard genome sequencing and annotation.</title>
        <authorList>
            <consortium name="The Broad Institute Genomics Platform"/>
            <consortium name="The Broad Institute Genome Sequencing Center for Infectious Disease"/>
            <person name="Wu L."/>
            <person name="Ma J."/>
        </authorList>
    </citation>
    <scope>NUCLEOTIDE SEQUENCE [LARGE SCALE GENOMIC DNA]</scope>
    <source>
        <strain evidence="7">CGMCC 4.7643</strain>
    </source>
</reference>
<dbReference type="EMBL" id="JBHUKU010000009">
    <property type="protein sequence ID" value="MFD2460724.1"/>
    <property type="molecule type" value="Genomic_DNA"/>
</dbReference>
<organism evidence="6 7">
    <name type="scientific">Amycolatopsis samaneae</name>
    <dbReference type="NCBI Taxonomy" id="664691"/>
    <lineage>
        <taxon>Bacteria</taxon>
        <taxon>Bacillati</taxon>
        <taxon>Actinomycetota</taxon>
        <taxon>Actinomycetes</taxon>
        <taxon>Pseudonocardiales</taxon>
        <taxon>Pseudonocardiaceae</taxon>
        <taxon>Amycolatopsis</taxon>
    </lineage>
</organism>
<evidence type="ECO:0000259" key="5">
    <source>
        <dbReference type="SMART" id="SM00849"/>
    </source>
</evidence>
<comment type="similarity">
    <text evidence="1">Belongs to the metallo-beta-lactamase superfamily.</text>
</comment>
<dbReference type="PANTHER" id="PTHR42978:SF3">
    <property type="entry name" value="BLR3078 PROTEIN"/>
    <property type="match status" value="1"/>
</dbReference>
<dbReference type="CDD" id="cd07742">
    <property type="entry name" value="metallo-hydrolase-like_MBL-fold"/>
    <property type="match status" value="1"/>
</dbReference>
<dbReference type="Gene3D" id="3.60.15.10">
    <property type="entry name" value="Ribonuclease Z/Hydroxyacylglutathione hydrolase-like"/>
    <property type="match status" value="1"/>
</dbReference>
<comment type="caution">
    <text evidence="6">The sequence shown here is derived from an EMBL/GenBank/DDBJ whole genome shotgun (WGS) entry which is preliminary data.</text>
</comment>
<dbReference type="RefSeq" id="WP_345394193.1">
    <property type="nucleotide sequence ID" value="NZ_BAABHG010000006.1"/>
</dbReference>
<evidence type="ECO:0000256" key="2">
    <source>
        <dbReference type="ARBA" id="ARBA00022723"/>
    </source>
</evidence>
<keyword evidence="7" id="KW-1185">Reference proteome</keyword>
<feature type="domain" description="Metallo-beta-lactamase" evidence="5">
    <location>
        <begin position="32"/>
        <end position="263"/>
    </location>
</feature>
<name>A0ABW5GIS8_9PSEU</name>
<dbReference type="SMART" id="SM00849">
    <property type="entry name" value="Lactamase_B"/>
    <property type="match status" value="1"/>
</dbReference>
<protein>
    <submittedName>
        <fullName evidence="6">MBL fold metallo-hydrolase</fullName>
    </submittedName>
</protein>
<evidence type="ECO:0000256" key="1">
    <source>
        <dbReference type="ARBA" id="ARBA00007749"/>
    </source>
</evidence>
<dbReference type="InterPro" id="IPR001279">
    <property type="entry name" value="Metallo-B-lactamas"/>
</dbReference>
<evidence type="ECO:0000313" key="7">
    <source>
        <dbReference type="Proteomes" id="UP001597419"/>
    </source>
</evidence>
<evidence type="ECO:0000256" key="4">
    <source>
        <dbReference type="ARBA" id="ARBA00022833"/>
    </source>
</evidence>
<dbReference type="Proteomes" id="UP001597419">
    <property type="component" value="Unassembled WGS sequence"/>
</dbReference>
<accession>A0ABW5GIS8</accession>
<evidence type="ECO:0000313" key="6">
    <source>
        <dbReference type="EMBL" id="MFD2460724.1"/>
    </source>
</evidence>
<gene>
    <name evidence="6" type="ORF">ACFSYJ_19115</name>
</gene>
<keyword evidence="2" id="KW-0479">Metal-binding</keyword>
<keyword evidence="4" id="KW-0862">Zinc</keyword>
<dbReference type="PANTHER" id="PTHR42978">
    <property type="entry name" value="QUORUM-QUENCHING LACTONASE YTNP-RELATED-RELATED"/>
    <property type="match status" value="1"/>
</dbReference>
<sequence length="278" mass="30810">MRVHHLNCGTMRPPGGRLIDGAPGVFRRATMVCHCLLLETDTGLVLVETGTGTPAAENPSAWLGAKFVKLVGAVPDPKLTAVHQIRELGFDPADVRDVVLTHLDLDHAGGLVDFPHARVHVYAEELRALRTPRDRRERNRYRRVQFAHGPQWKSYADSGEAWFGFDAVRQLDGLPPEILLIPLAGHTRGHAGVAVDTGHGWLLNAGDSYFFPGELEPEPYCPPGLALFEGFMQTVKGPRLDNQRRLRQLVREHGDEVTVFSAHNAVEFDRLSARSRTT</sequence>
<proteinExistence type="inferred from homology"/>
<evidence type="ECO:0000256" key="3">
    <source>
        <dbReference type="ARBA" id="ARBA00022801"/>
    </source>
</evidence>
<dbReference type="Pfam" id="PF00753">
    <property type="entry name" value="Lactamase_B"/>
    <property type="match status" value="1"/>
</dbReference>
<dbReference type="InterPro" id="IPR051013">
    <property type="entry name" value="MBL_superfamily_lactonases"/>
</dbReference>
<keyword evidence="3" id="KW-0378">Hydrolase</keyword>